<organism evidence="2 3">
    <name type="scientific">Sparassis crispa</name>
    <dbReference type="NCBI Taxonomy" id="139825"/>
    <lineage>
        <taxon>Eukaryota</taxon>
        <taxon>Fungi</taxon>
        <taxon>Dikarya</taxon>
        <taxon>Basidiomycota</taxon>
        <taxon>Agaricomycotina</taxon>
        <taxon>Agaricomycetes</taxon>
        <taxon>Polyporales</taxon>
        <taxon>Sparassidaceae</taxon>
        <taxon>Sparassis</taxon>
    </lineage>
</organism>
<dbReference type="PANTHER" id="PTHR42852">
    <property type="entry name" value="THIOL:DISULFIDE INTERCHANGE PROTEIN DSBE"/>
    <property type="match status" value="1"/>
</dbReference>
<protein>
    <recommendedName>
        <fullName evidence="1">Thioredoxin domain-containing protein</fullName>
    </recommendedName>
</protein>
<dbReference type="PANTHER" id="PTHR42852:SF13">
    <property type="entry name" value="PROTEIN DIPZ"/>
    <property type="match status" value="1"/>
</dbReference>
<accession>A0A401H1C6</accession>
<proteinExistence type="predicted"/>
<evidence type="ECO:0000259" key="1">
    <source>
        <dbReference type="PROSITE" id="PS51352"/>
    </source>
</evidence>
<comment type="caution">
    <text evidence="2">The sequence shown here is derived from an EMBL/GenBank/DDBJ whole genome shotgun (WGS) entry which is preliminary data.</text>
</comment>
<dbReference type="InterPro" id="IPR050553">
    <property type="entry name" value="Thioredoxin_ResA/DsbE_sf"/>
</dbReference>
<sequence>MPPSYGNESPEERAAMEDFKTNIFAPFQELYGDKWDQARWDAAITRFRAAHEPVVIERFMKIARLPGWAGIEEQMKKGPPEFLRPGWRSPLLGKKVDLDWIDADAYECVQPSKDGWRDKKVLVIEFWATWCRPCHPVCKILTDVAAQYPDVRVITFNNEGIFNKAPTDSEIVRDFVTERDDVNYPVYIDKNNIAVESLFQPGKCLSIPLVFIITTKDSVVHWLGNPEEMAAPLDNALQHA</sequence>
<evidence type="ECO:0000313" key="3">
    <source>
        <dbReference type="Proteomes" id="UP000287166"/>
    </source>
</evidence>
<feature type="domain" description="Thioredoxin" evidence="1">
    <location>
        <begin position="83"/>
        <end position="238"/>
    </location>
</feature>
<dbReference type="InterPro" id="IPR013766">
    <property type="entry name" value="Thioredoxin_domain"/>
</dbReference>
<dbReference type="Proteomes" id="UP000287166">
    <property type="component" value="Unassembled WGS sequence"/>
</dbReference>
<dbReference type="EMBL" id="BFAD01000013">
    <property type="protein sequence ID" value="GBE88235.1"/>
    <property type="molecule type" value="Genomic_DNA"/>
</dbReference>
<keyword evidence="3" id="KW-1185">Reference proteome</keyword>
<reference evidence="2 3" key="1">
    <citation type="journal article" date="2018" name="Sci. Rep.">
        <title>Genome sequence of the cauliflower mushroom Sparassis crispa (Hanabiratake) and its association with beneficial usage.</title>
        <authorList>
            <person name="Kiyama R."/>
            <person name="Furutani Y."/>
            <person name="Kawaguchi K."/>
            <person name="Nakanishi T."/>
        </authorList>
    </citation>
    <scope>NUCLEOTIDE SEQUENCE [LARGE SCALE GENOMIC DNA]</scope>
</reference>
<dbReference type="AlphaFoldDB" id="A0A401H1C6"/>
<gene>
    <name evidence="2" type="ORF">SCP_1300490</name>
</gene>
<dbReference type="InParanoid" id="A0A401H1C6"/>
<dbReference type="Gene3D" id="3.40.30.10">
    <property type="entry name" value="Glutaredoxin"/>
    <property type="match status" value="1"/>
</dbReference>
<dbReference type="PROSITE" id="PS51352">
    <property type="entry name" value="THIOREDOXIN_2"/>
    <property type="match status" value="1"/>
</dbReference>
<evidence type="ECO:0000313" key="2">
    <source>
        <dbReference type="EMBL" id="GBE88235.1"/>
    </source>
</evidence>
<name>A0A401H1C6_9APHY</name>
<dbReference type="OrthoDB" id="2121326at2759"/>
<dbReference type="Pfam" id="PF00085">
    <property type="entry name" value="Thioredoxin"/>
    <property type="match status" value="1"/>
</dbReference>
<dbReference type="RefSeq" id="XP_027619148.1">
    <property type="nucleotide sequence ID" value="XM_027763347.1"/>
</dbReference>
<dbReference type="GeneID" id="38785152"/>
<dbReference type="InterPro" id="IPR036249">
    <property type="entry name" value="Thioredoxin-like_sf"/>
</dbReference>
<dbReference type="SUPFAM" id="SSF52833">
    <property type="entry name" value="Thioredoxin-like"/>
    <property type="match status" value="1"/>
</dbReference>